<dbReference type="EMBL" id="WBVQ01000002">
    <property type="protein sequence ID" value="KAB2815664.1"/>
    <property type="molecule type" value="Genomic_DNA"/>
</dbReference>
<comment type="caution">
    <text evidence="1">The sequence shown here is derived from an EMBL/GenBank/DDBJ whole genome shotgun (WGS) entry which is preliminary data.</text>
</comment>
<proteinExistence type="predicted"/>
<reference evidence="1 2" key="1">
    <citation type="submission" date="2019-10" db="EMBL/GenBank/DDBJ databases">
        <title>Genome sequence of Phaeocystidibacter marisrubri JCM30614 (type strain).</title>
        <authorList>
            <person name="Bowman J.P."/>
        </authorList>
    </citation>
    <scope>NUCLEOTIDE SEQUENCE [LARGE SCALE GENOMIC DNA]</scope>
    <source>
        <strain evidence="1 2">JCM 30614</strain>
    </source>
</reference>
<dbReference type="PROSITE" id="PS51257">
    <property type="entry name" value="PROKAR_LIPOPROTEIN"/>
    <property type="match status" value="1"/>
</dbReference>
<accession>A0A6L3ZDZ8</accession>
<dbReference type="AlphaFoldDB" id="A0A6L3ZDZ8"/>
<gene>
    <name evidence="1" type="ORF">F8C82_08145</name>
</gene>
<protein>
    <submittedName>
        <fullName evidence="1">Uncharacterized protein</fullName>
    </submittedName>
</protein>
<name>A0A6L3ZDZ8_9FLAO</name>
<dbReference type="RefSeq" id="WP_151693094.1">
    <property type="nucleotide sequence ID" value="NZ_BMGX01000001.1"/>
</dbReference>
<keyword evidence="2" id="KW-1185">Reference proteome</keyword>
<evidence type="ECO:0000313" key="1">
    <source>
        <dbReference type="EMBL" id="KAB2815664.1"/>
    </source>
</evidence>
<organism evidence="1 2">
    <name type="scientific">Phaeocystidibacter marisrubri</name>
    <dbReference type="NCBI Taxonomy" id="1577780"/>
    <lineage>
        <taxon>Bacteria</taxon>
        <taxon>Pseudomonadati</taxon>
        <taxon>Bacteroidota</taxon>
        <taxon>Flavobacteriia</taxon>
        <taxon>Flavobacteriales</taxon>
        <taxon>Phaeocystidibacteraceae</taxon>
        <taxon>Phaeocystidibacter</taxon>
    </lineage>
</organism>
<sequence length="134" mass="14836">MRRWIGVALLAVLVSCSSKVGHPQDSGYVSRGISGQGQRYISITFVPGDGHVRPIEGISLNEVPLSYNWESGTTTKLESFCLIDVRSETGMILDSTYYALFIADEFELELIYPDGSVQELLLEEVEYNAGLRAQ</sequence>
<evidence type="ECO:0000313" key="2">
    <source>
        <dbReference type="Proteomes" id="UP000484164"/>
    </source>
</evidence>
<dbReference type="Proteomes" id="UP000484164">
    <property type="component" value="Unassembled WGS sequence"/>
</dbReference>